<keyword evidence="11 14" id="KW-0234">DNA repair</keyword>
<dbReference type="Gene3D" id="1.20.1280.70">
    <property type="entry name" value="Exonuclease ExoI, domain 3"/>
    <property type="match status" value="1"/>
</dbReference>
<dbReference type="GO" id="GO:0003677">
    <property type="term" value="F:DNA binding"/>
    <property type="evidence" value="ECO:0007669"/>
    <property type="project" value="UniProtKB-KW"/>
</dbReference>
<dbReference type="PIRSF" id="PIRSF000977">
    <property type="entry name" value="Exodeoxyribonuclease_I"/>
    <property type="match status" value="1"/>
</dbReference>
<dbReference type="Pfam" id="PF00929">
    <property type="entry name" value="RNase_T"/>
    <property type="match status" value="1"/>
</dbReference>
<evidence type="ECO:0000256" key="3">
    <source>
        <dbReference type="ARBA" id="ARBA00019900"/>
    </source>
</evidence>
<reference evidence="19 20" key="1">
    <citation type="submission" date="2019-02" db="EMBL/GenBank/DDBJ databases">
        <authorList>
            <person name="Manzano-Marin A."/>
            <person name="Manzano-Marin A."/>
        </authorList>
    </citation>
    <scope>NUCLEOTIDE SEQUENCE [LARGE SCALE GENOMIC DNA]</scope>
    <source>
        <strain evidence="19 20">ErCikochiana</strain>
    </source>
</reference>
<dbReference type="FunFam" id="3.30.420.10:FF:000033">
    <property type="entry name" value="Exodeoxyribonuclease I"/>
    <property type="match status" value="1"/>
</dbReference>
<dbReference type="InterPro" id="IPR013520">
    <property type="entry name" value="Ribonucl_H"/>
</dbReference>
<name>A0A451D991_9GAMM</name>
<dbReference type="Gene3D" id="3.30.420.10">
    <property type="entry name" value="Ribonuclease H-like superfamily/Ribonuclease H"/>
    <property type="match status" value="1"/>
</dbReference>
<dbReference type="InterPro" id="IPR013620">
    <property type="entry name" value="Exonuc_1_SH3"/>
</dbReference>
<dbReference type="PROSITE" id="PS51785">
    <property type="entry name" value="EXOI_C"/>
    <property type="match status" value="1"/>
</dbReference>
<organism evidence="19 20">
    <name type="scientific">Candidatus Erwinia haradaeae</name>
    <dbReference type="NCBI Taxonomy" id="1922217"/>
    <lineage>
        <taxon>Bacteria</taxon>
        <taxon>Pseudomonadati</taxon>
        <taxon>Pseudomonadota</taxon>
        <taxon>Gammaproteobacteria</taxon>
        <taxon>Enterobacterales</taxon>
        <taxon>Erwiniaceae</taxon>
        <taxon>Erwinia</taxon>
    </lineage>
</organism>
<dbReference type="InterPro" id="IPR012337">
    <property type="entry name" value="RNaseH-like_sf"/>
</dbReference>
<evidence type="ECO:0000256" key="8">
    <source>
        <dbReference type="ARBA" id="ARBA00022839"/>
    </source>
</evidence>
<dbReference type="GO" id="GO:0000175">
    <property type="term" value="F:3'-5'-RNA exonuclease activity"/>
    <property type="evidence" value="ECO:0007669"/>
    <property type="project" value="InterPro"/>
</dbReference>
<gene>
    <name evidence="19" type="primary">sbcB</name>
    <name evidence="19" type="ORF">ERCIKOCA2762_040</name>
</gene>
<dbReference type="PROSITE" id="PS51784">
    <property type="entry name" value="EXOI_SH3"/>
    <property type="match status" value="1"/>
</dbReference>
<comment type="subunit">
    <text evidence="13">Monomer. Interacts with ssb (via C-terminus); this interaction stimulates the exonuclease activity by recruiting the enzyme to its substrate.</text>
</comment>
<dbReference type="InterPro" id="IPR038649">
    <property type="entry name" value="EXOI_SH3_sf"/>
</dbReference>
<dbReference type="SUPFAM" id="SSF53098">
    <property type="entry name" value="Ribonuclease H-like"/>
    <property type="match status" value="1"/>
</dbReference>
<dbReference type="InterPro" id="IPR036397">
    <property type="entry name" value="RNaseH_sf"/>
</dbReference>
<evidence type="ECO:0000256" key="13">
    <source>
        <dbReference type="ARBA" id="ARBA00046792"/>
    </source>
</evidence>
<dbReference type="Pfam" id="PF08411">
    <property type="entry name" value="ExoI_SH3"/>
    <property type="match status" value="1"/>
</dbReference>
<dbReference type="GO" id="GO:0008310">
    <property type="term" value="F:single-stranded DNA 3'-5' DNA exonuclease activity"/>
    <property type="evidence" value="ECO:0007669"/>
    <property type="project" value="UniProtKB-EC"/>
</dbReference>
<evidence type="ECO:0000256" key="1">
    <source>
        <dbReference type="ARBA" id="ARBA00000563"/>
    </source>
</evidence>
<evidence type="ECO:0000256" key="14">
    <source>
        <dbReference type="PIRNR" id="PIRNR000977"/>
    </source>
</evidence>
<dbReference type="RefSeq" id="WP_157988228.1">
    <property type="nucleotide sequence ID" value="NZ_LR217715.1"/>
</dbReference>
<dbReference type="EC" id="3.1.11.1" evidence="2 14"/>
<evidence type="ECO:0000313" key="20">
    <source>
        <dbReference type="Proteomes" id="UP000294368"/>
    </source>
</evidence>
<feature type="binding site" evidence="15">
    <location>
        <position position="11"/>
    </location>
    <ligand>
        <name>substrate</name>
    </ligand>
</feature>
<evidence type="ECO:0000256" key="6">
    <source>
        <dbReference type="ARBA" id="ARBA00022763"/>
    </source>
</evidence>
<dbReference type="InterPro" id="IPR034747">
    <property type="entry name" value="EXOI_SH3"/>
</dbReference>
<dbReference type="EMBL" id="LR217715">
    <property type="protein sequence ID" value="VFP82793.1"/>
    <property type="molecule type" value="Genomic_DNA"/>
</dbReference>
<dbReference type="InterPro" id="IPR022894">
    <property type="entry name" value="Oligoribonuclease"/>
</dbReference>
<keyword evidence="10" id="KW-0238">DNA-binding</keyword>
<comment type="cofactor">
    <cofactor evidence="16">
        <name>Mg(2+)</name>
        <dbReference type="ChEBI" id="CHEBI:18420"/>
    </cofactor>
    <text evidence="16">Binds 2 Mg(2+) ions per monomer.</text>
</comment>
<keyword evidence="9 16" id="KW-0460">Magnesium</keyword>
<protein>
    <recommendedName>
        <fullName evidence="3 14">Exodeoxyribonuclease I</fullName>
        <ecNumber evidence="2 14">3.1.11.1</ecNumber>
    </recommendedName>
</protein>
<dbReference type="Gene3D" id="3.30.1520.20">
    <property type="entry name" value="Exonuclease ExoI, domain 2"/>
    <property type="match status" value="1"/>
</dbReference>
<dbReference type="OrthoDB" id="9763470at2"/>
<feature type="domain" description="ExoI C-terminal" evidence="18">
    <location>
        <begin position="353"/>
        <end position="469"/>
    </location>
</feature>
<comment type="catalytic activity">
    <reaction evidence="1 14">
        <text>Exonucleolytic cleavage in the 3'- to 5'-direction to yield nucleoside 5'-phosphates.</text>
        <dbReference type="EC" id="3.1.11.1"/>
    </reaction>
</comment>
<dbReference type="Pfam" id="PF26016">
    <property type="entry name" value="ExoI_C"/>
    <property type="match status" value="1"/>
</dbReference>
<feature type="binding site" evidence="16">
    <location>
        <position position="180"/>
    </location>
    <ligand>
        <name>Mg(2+)</name>
        <dbReference type="ChEBI" id="CHEBI:18420"/>
        <label>2</label>
    </ligand>
</feature>
<feature type="binding site" evidence="15">
    <location>
        <position position="159"/>
    </location>
    <ligand>
        <name>substrate</name>
    </ligand>
</feature>
<comment type="function">
    <text evidence="12">Degrades single-stranded DNA (ssDNA) in a highly processive manner. Also functions as a DNA deoxyribophosphodiesterase that releases deoxyribose-phosphate moieties following the cleavage of DNA at an apurinic/apyrimidinic (AP) site by either an AP endonuclease or AP lyase.</text>
</comment>
<keyword evidence="5 16" id="KW-0479">Metal-binding</keyword>
<keyword evidence="7 14" id="KW-0378">Hydrolase</keyword>
<evidence type="ECO:0000256" key="16">
    <source>
        <dbReference type="PIRSR" id="PIRSR000977-2"/>
    </source>
</evidence>
<proteinExistence type="predicted"/>
<sequence>MQPTLLFYDYETFGTSPSLDRPAQFAAIRTDINLNPIGESEVIYCWPANDYLPQPEAVLITGITPQLTYARGVNEAEFAQRIHKIFCVPNTCIVGYNNIHFDDEISRYLFYRNFYDPYSWSWKNQNSRWDLLYVTRACYALRPNGIKWPKNEDGFPSFRLERITQENDIVHRNAHDALSDVYATIRLARLIKSKQPKLYHFFYAHRHKNKLKKLIKIPHQQILVYISSIFGKKRGNATCVSPLAWHPYNQNALITCDLSKDITSLIALNSEMVSMNVQAAYDAIHEAPDLPLQLIYMNKCPMIAPAHTLRDTDAQRIGADLPFYLNNFARLNQHPEISQNVMQLYKKKPEHLLSDNVDTQLYESFFNDADRHIIDVIRHTPIENTSNLNLIIYDTRIKKLLFRFRARNFPFSLTSSEKQDWLEYRRNVFHPTYMQEYVKKIHTLYEKYRDHDDKKILLQDLLEYAKKLTSSLNTNDTLSDYA</sequence>
<evidence type="ECO:0000256" key="11">
    <source>
        <dbReference type="ARBA" id="ARBA00023204"/>
    </source>
</evidence>
<keyword evidence="8 14" id="KW-0269">Exonuclease</keyword>
<evidence type="ECO:0000256" key="7">
    <source>
        <dbReference type="ARBA" id="ARBA00022801"/>
    </source>
</evidence>
<evidence type="ECO:0000256" key="12">
    <source>
        <dbReference type="ARBA" id="ARBA00046035"/>
    </source>
</evidence>
<dbReference type="NCBIfam" id="NF008746">
    <property type="entry name" value="PRK11779.1"/>
    <property type="match status" value="1"/>
</dbReference>
<feature type="binding site" evidence="16">
    <location>
        <position position="9"/>
    </location>
    <ligand>
        <name>Mg(2+)</name>
        <dbReference type="ChEBI" id="CHEBI:18420"/>
        <label>1</label>
    </ligand>
</feature>
<evidence type="ECO:0000259" key="18">
    <source>
        <dbReference type="PROSITE" id="PS51785"/>
    </source>
</evidence>
<evidence type="ECO:0000256" key="4">
    <source>
        <dbReference type="ARBA" id="ARBA00022722"/>
    </source>
</evidence>
<dbReference type="GO" id="GO:0046872">
    <property type="term" value="F:metal ion binding"/>
    <property type="evidence" value="ECO:0007669"/>
    <property type="project" value="UniProtKB-KW"/>
</dbReference>
<accession>A0A451D991</accession>
<evidence type="ECO:0000256" key="2">
    <source>
        <dbReference type="ARBA" id="ARBA00012108"/>
    </source>
</evidence>
<evidence type="ECO:0000313" key="19">
    <source>
        <dbReference type="EMBL" id="VFP82793.1"/>
    </source>
</evidence>
<dbReference type="InterPro" id="IPR058561">
    <property type="entry name" value="Exonuc_1_C"/>
</dbReference>
<dbReference type="InterPro" id="IPR023607">
    <property type="entry name" value="Exodeoxyribonuclease_I"/>
</dbReference>
<dbReference type="Gene3D" id="1.10.287.1240">
    <property type="match status" value="1"/>
</dbReference>
<dbReference type="CDD" id="cd06138">
    <property type="entry name" value="ExoI_N"/>
    <property type="match status" value="1"/>
</dbReference>
<dbReference type="Proteomes" id="UP000294368">
    <property type="component" value="Chromosome"/>
</dbReference>
<dbReference type="PANTHER" id="PTHR11046">
    <property type="entry name" value="OLIGORIBONUCLEASE, MITOCHONDRIAL"/>
    <property type="match status" value="1"/>
</dbReference>
<keyword evidence="6 14" id="KW-0227">DNA damage</keyword>
<evidence type="ECO:0000256" key="9">
    <source>
        <dbReference type="ARBA" id="ARBA00022842"/>
    </source>
</evidence>
<dbReference type="PANTHER" id="PTHR11046:SF11">
    <property type="entry name" value="EXODEOXYRIBONUCLEASE I"/>
    <property type="match status" value="1"/>
</dbReference>
<dbReference type="AlphaFoldDB" id="A0A451D991"/>
<evidence type="ECO:0000259" key="17">
    <source>
        <dbReference type="PROSITE" id="PS51784"/>
    </source>
</evidence>
<evidence type="ECO:0000256" key="10">
    <source>
        <dbReference type="ARBA" id="ARBA00023125"/>
    </source>
</evidence>
<evidence type="ECO:0000256" key="15">
    <source>
        <dbReference type="PIRSR" id="PIRSR000977-1"/>
    </source>
</evidence>
<keyword evidence="4 14" id="KW-0540">Nuclease</keyword>
<evidence type="ECO:0000256" key="5">
    <source>
        <dbReference type="ARBA" id="ARBA00022723"/>
    </source>
</evidence>
<feature type="domain" description="ExoI SH3-like" evidence="17">
    <location>
        <begin position="196"/>
        <end position="349"/>
    </location>
</feature>
<feature type="binding site" evidence="16">
    <location>
        <position position="11"/>
    </location>
    <ligand>
        <name>Mg(2+)</name>
        <dbReference type="ChEBI" id="CHEBI:18420"/>
        <label>2</label>
    </ligand>
</feature>
<dbReference type="GO" id="GO:0006281">
    <property type="term" value="P:DNA repair"/>
    <property type="evidence" value="ECO:0007669"/>
    <property type="project" value="UniProtKB-KW"/>
</dbReference>